<dbReference type="AlphaFoldDB" id="A0A1E3PHS9"/>
<dbReference type="Proteomes" id="UP000095009">
    <property type="component" value="Unassembled WGS sequence"/>
</dbReference>
<dbReference type="PANTHER" id="PTHR31274:SF1">
    <property type="entry name" value="AGL149CP"/>
    <property type="match status" value="1"/>
</dbReference>
<evidence type="ECO:0000313" key="8">
    <source>
        <dbReference type="Proteomes" id="UP000095009"/>
    </source>
</evidence>
<evidence type="ECO:0000256" key="4">
    <source>
        <dbReference type="ARBA" id="ARBA00023136"/>
    </source>
</evidence>
<organism evidence="7 8">
    <name type="scientific">Nadsonia fulvescens var. elongata DSM 6958</name>
    <dbReference type="NCBI Taxonomy" id="857566"/>
    <lineage>
        <taxon>Eukaryota</taxon>
        <taxon>Fungi</taxon>
        <taxon>Dikarya</taxon>
        <taxon>Ascomycota</taxon>
        <taxon>Saccharomycotina</taxon>
        <taxon>Dipodascomycetes</taxon>
        <taxon>Dipodascales</taxon>
        <taxon>Dipodascales incertae sedis</taxon>
        <taxon>Nadsonia</taxon>
    </lineage>
</organism>
<accession>A0A1E3PHS9</accession>
<dbReference type="OrthoDB" id="435607at2759"/>
<feature type="transmembrane region" description="Helical" evidence="6">
    <location>
        <begin position="430"/>
        <end position="454"/>
    </location>
</feature>
<feature type="transmembrane region" description="Helical" evidence="6">
    <location>
        <begin position="6"/>
        <end position="32"/>
    </location>
</feature>
<evidence type="ECO:0000256" key="2">
    <source>
        <dbReference type="ARBA" id="ARBA00022692"/>
    </source>
</evidence>
<feature type="transmembrane region" description="Helical" evidence="6">
    <location>
        <begin position="275"/>
        <end position="292"/>
    </location>
</feature>
<name>A0A1E3PHS9_9ASCO</name>
<feature type="transmembrane region" description="Helical" evidence="6">
    <location>
        <begin position="146"/>
        <end position="167"/>
    </location>
</feature>
<dbReference type="InterPro" id="IPR040254">
    <property type="entry name" value="Ecm3-like"/>
</dbReference>
<feature type="transmembrane region" description="Helical" evidence="6">
    <location>
        <begin position="74"/>
        <end position="95"/>
    </location>
</feature>
<feature type="region of interest" description="Disordered" evidence="5">
    <location>
        <begin position="179"/>
        <end position="206"/>
    </location>
</feature>
<feature type="transmembrane region" description="Helical" evidence="6">
    <location>
        <begin position="44"/>
        <end position="62"/>
    </location>
</feature>
<sequence length="460" mass="50281">MAEPLSIGAAIYISIKPMIKIFLNAGIGFYLARQNIFTIEFCQKMSVAIVNVLSPCLVFSRIVSTIDVGQMRTIGVIVLIGFVYQLLGLVVGMVLNRTTPVPKNWRGGMLIAGMLNNAGDLPVAYVTTLAQGSLFSANDGARGTSYAIAFMFCFTICLFNFGGYRLIENDFKDRLCVPQDEESQTEGDGTSNDTPEKHTEKSDDKISQLSLNEEVLGNSTSASLNMVTSSKSSAKDTGFKGRTLNYIRSIKDNSKSSKEILAILRGYLWQLGVNFLRPPSLALIIAVVITIIKPVRRLFYDDHSTSSIPNAPDGLPVLSFVMDLTNFIGNAAVPCGLCMLGATLSRLKITALPKGFWKSLFAMSLFKLVILPIIGILIVTRMMTIGWISKDNYMAIFVIIVSAGTPGSTSQIYITALYTPPGDNHDELDWVSAMLILQYCVLIFTLTVVVTYTLKNIVGF</sequence>
<feature type="transmembrane region" description="Helical" evidence="6">
    <location>
        <begin position="107"/>
        <end position="126"/>
    </location>
</feature>
<dbReference type="GO" id="GO:0016020">
    <property type="term" value="C:membrane"/>
    <property type="evidence" value="ECO:0007669"/>
    <property type="project" value="UniProtKB-SubCell"/>
</dbReference>
<gene>
    <name evidence="7" type="ORF">NADFUDRAFT_59203</name>
</gene>
<dbReference type="Pfam" id="PF03547">
    <property type="entry name" value="Mem_trans"/>
    <property type="match status" value="1"/>
</dbReference>
<keyword evidence="8" id="KW-1185">Reference proteome</keyword>
<feature type="transmembrane region" description="Helical" evidence="6">
    <location>
        <begin position="360"/>
        <end position="380"/>
    </location>
</feature>
<feature type="compositionally biased region" description="Basic and acidic residues" evidence="5">
    <location>
        <begin position="194"/>
        <end position="206"/>
    </location>
</feature>
<evidence type="ECO:0000256" key="6">
    <source>
        <dbReference type="SAM" id="Phobius"/>
    </source>
</evidence>
<keyword evidence="2 6" id="KW-0812">Transmembrane</keyword>
<protein>
    <submittedName>
        <fullName evidence="7">Auxin efflux carrier</fullName>
    </submittedName>
</protein>
<evidence type="ECO:0000313" key="7">
    <source>
        <dbReference type="EMBL" id="ODQ64963.1"/>
    </source>
</evidence>
<dbReference type="PANTHER" id="PTHR31274">
    <property type="entry name" value="PROTEIN ECM3"/>
    <property type="match status" value="1"/>
</dbReference>
<feature type="transmembrane region" description="Helical" evidence="6">
    <location>
        <begin position="392"/>
        <end position="418"/>
    </location>
</feature>
<proteinExistence type="predicted"/>
<dbReference type="STRING" id="857566.A0A1E3PHS9"/>
<evidence type="ECO:0000256" key="5">
    <source>
        <dbReference type="SAM" id="MobiDB-lite"/>
    </source>
</evidence>
<keyword evidence="4 6" id="KW-0472">Membrane</keyword>
<dbReference type="GO" id="GO:0055085">
    <property type="term" value="P:transmembrane transport"/>
    <property type="evidence" value="ECO:0007669"/>
    <property type="project" value="InterPro"/>
</dbReference>
<keyword evidence="3 6" id="KW-1133">Transmembrane helix</keyword>
<dbReference type="InterPro" id="IPR004776">
    <property type="entry name" value="Mem_transp_PIN-like"/>
</dbReference>
<evidence type="ECO:0000256" key="1">
    <source>
        <dbReference type="ARBA" id="ARBA00004141"/>
    </source>
</evidence>
<reference evidence="7 8" key="1">
    <citation type="journal article" date="2016" name="Proc. Natl. Acad. Sci. U.S.A.">
        <title>Comparative genomics of biotechnologically important yeasts.</title>
        <authorList>
            <person name="Riley R."/>
            <person name="Haridas S."/>
            <person name="Wolfe K.H."/>
            <person name="Lopes M.R."/>
            <person name="Hittinger C.T."/>
            <person name="Goeker M."/>
            <person name="Salamov A.A."/>
            <person name="Wisecaver J.H."/>
            <person name="Long T.M."/>
            <person name="Calvey C.H."/>
            <person name="Aerts A.L."/>
            <person name="Barry K.W."/>
            <person name="Choi C."/>
            <person name="Clum A."/>
            <person name="Coughlan A.Y."/>
            <person name="Deshpande S."/>
            <person name="Douglass A.P."/>
            <person name="Hanson S.J."/>
            <person name="Klenk H.-P."/>
            <person name="LaButti K.M."/>
            <person name="Lapidus A."/>
            <person name="Lindquist E.A."/>
            <person name="Lipzen A.M."/>
            <person name="Meier-Kolthoff J.P."/>
            <person name="Ohm R.A."/>
            <person name="Otillar R.P."/>
            <person name="Pangilinan J.L."/>
            <person name="Peng Y."/>
            <person name="Rokas A."/>
            <person name="Rosa C.A."/>
            <person name="Scheuner C."/>
            <person name="Sibirny A.A."/>
            <person name="Slot J.C."/>
            <person name="Stielow J.B."/>
            <person name="Sun H."/>
            <person name="Kurtzman C.P."/>
            <person name="Blackwell M."/>
            <person name="Grigoriev I.V."/>
            <person name="Jeffries T.W."/>
        </authorList>
    </citation>
    <scope>NUCLEOTIDE SEQUENCE [LARGE SCALE GENOMIC DNA]</scope>
    <source>
        <strain evidence="7 8">DSM 6958</strain>
    </source>
</reference>
<dbReference type="EMBL" id="KV454410">
    <property type="protein sequence ID" value="ODQ64963.1"/>
    <property type="molecule type" value="Genomic_DNA"/>
</dbReference>
<comment type="subcellular location">
    <subcellularLocation>
        <location evidence="1">Membrane</location>
        <topology evidence="1">Multi-pass membrane protein</topology>
    </subcellularLocation>
</comment>
<evidence type="ECO:0000256" key="3">
    <source>
        <dbReference type="ARBA" id="ARBA00022989"/>
    </source>
</evidence>